<dbReference type="PANTHER" id="PTHR34512:SF30">
    <property type="entry name" value="OUTER MEMBRANE PROTEIN ASSEMBLY FACTOR BAMB"/>
    <property type="match status" value="1"/>
</dbReference>
<evidence type="ECO:0000313" key="2">
    <source>
        <dbReference type="EMBL" id="PWR20044.1"/>
    </source>
</evidence>
<dbReference type="EMBL" id="QGLF01000004">
    <property type="protein sequence ID" value="PWR20044.1"/>
    <property type="molecule type" value="Genomic_DNA"/>
</dbReference>
<dbReference type="InterPro" id="IPR011047">
    <property type="entry name" value="Quinoprotein_ADH-like_sf"/>
</dbReference>
<dbReference type="InterPro" id="IPR015943">
    <property type="entry name" value="WD40/YVTN_repeat-like_dom_sf"/>
</dbReference>
<dbReference type="PANTHER" id="PTHR34512">
    <property type="entry name" value="CELL SURFACE PROTEIN"/>
    <property type="match status" value="1"/>
</dbReference>
<feature type="domain" description="Pyrrolo-quinoline quinone repeat" evidence="1">
    <location>
        <begin position="387"/>
        <end position="453"/>
    </location>
</feature>
<sequence>MIASASLRPGATSRPLKPLSAVLLTAFLGACSSLNPFSSEPAQRVEGERISVLGTQALTVTPDASVAGLSVQLPPPYLNTQWPQPGGFPAHAMYHLQTGPELRVVWTASAGAGDSADTRLVAQPVVSEDSVYILDTVARVHALSTDGKARWTISLQPEDEDSPTGFFGGVAVDGGRVYVTTGYGEVVVLEAATGNVVWRKSIGIPFRSGPTVNGGRVFGVTQDNQLFALSTEDGEVLWNHVGISESAGFLGAASPAVAGEAVVVPFSSGEIFALRVENGRVIWSDNLIRTGATTPIAALNDIRGQVVIDRGDVFASSHAGSTVGIELRTGSRLWDRAIGSSNTPWAGGDFIYMISDENEVICLTRNDGKVRWVTPLPRYQDDRSATGAIVWSGPVLAGDRLLLASNTGVMTAISPYSGDVLGSIELPGKTVIAPVVANATVYVLTTNGTLVAIR</sequence>
<dbReference type="SUPFAM" id="SSF50998">
    <property type="entry name" value="Quinoprotein alcohol dehydrogenase-like"/>
    <property type="match status" value="1"/>
</dbReference>
<evidence type="ECO:0000313" key="3">
    <source>
        <dbReference type="Proteomes" id="UP000246077"/>
    </source>
</evidence>
<dbReference type="Pfam" id="PF13360">
    <property type="entry name" value="PQQ_2"/>
    <property type="match status" value="2"/>
</dbReference>
<keyword evidence="3" id="KW-1185">Reference proteome</keyword>
<dbReference type="OrthoDB" id="5290752at2"/>
<dbReference type="InterPro" id="IPR018391">
    <property type="entry name" value="PQQ_b-propeller_rpt"/>
</dbReference>
<gene>
    <name evidence="2" type="ORF">DKG75_16540</name>
</gene>
<dbReference type="Proteomes" id="UP000246077">
    <property type="component" value="Unassembled WGS sequence"/>
</dbReference>
<comment type="caution">
    <text evidence="2">The sequence shown here is derived from an EMBL/GenBank/DDBJ whole genome shotgun (WGS) entry which is preliminary data.</text>
</comment>
<dbReference type="Gene3D" id="2.130.10.10">
    <property type="entry name" value="YVTN repeat-like/Quinoprotein amine dehydrogenase"/>
    <property type="match status" value="1"/>
</dbReference>
<dbReference type="RefSeq" id="WP_109922258.1">
    <property type="nucleotide sequence ID" value="NZ_QGLF01000004.1"/>
</dbReference>
<dbReference type="AlphaFoldDB" id="A0A317E0S2"/>
<proteinExistence type="predicted"/>
<accession>A0A317E0S2</accession>
<dbReference type="SMART" id="SM00564">
    <property type="entry name" value="PQQ"/>
    <property type="match status" value="6"/>
</dbReference>
<protein>
    <submittedName>
        <fullName evidence="2">Pyrrolo-quinoline quinone</fullName>
    </submittedName>
</protein>
<organism evidence="2 3">
    <name type="scientific">Zavarzinia compransoris</name>
    <dbReference type="NCBI Taxonomy" id="1264899"/>
    <lineage>
        <taxon>Bacteria</taxon>
        <taxon>Pseudomonadati</taxon>
        <taxon>Pseudomonadota</taxon>
        <taxon>Alphaproteobacteria</taxon>
        <taxon>Rhodospirillales</taxon>
        <taxon>Zavarziniaceae</taxon>
        <taxon>Zavarzinia</taxon>
    </lineage>
</organism>
<dbReference type="InterPro" id="IPR002372">
    <property type="entry name" value="PQQ_rpt_dom"/>
</dbReference>
<evidence type="ECO:0000259" key="1">
    <source>
        <dbReference type="Pfam" id="PF13360"/>
    </source>
</evidence>
<name>A0A317E0S2_9PROT</name>
<feature type="domain" description="Pyrrolo-quinoline quinone repeat" evidence="1">
    <location>
        <begin position="139"/>
        <end position="373"/>
    </location>
</feature>
<reference evidence="3" key="1">
    <citation type="submission" date="2018-05" db="EMBL/GenBank/DDBJ databases">
        <title>Zavarzinia sp. HR-AS.</title>
        <authorList>
            <person name="Lee Y."/>
            <person name="Jeon C.O."/>
        </authorList>
    </citation>
    <scope>NUCLEOTIDE SEQUENCE [LARGE SCALE GENOMIC DNA]</scope>
    <source>
        <strain evidence="3">DSM 1231</strain>
    </source>
</reference>